<dbReference type="GO" id="GO:0009694">
    <property type="term" value="P:jasmonic acid metabolic process"/>
    <property type="evidence" value="ECO:0007669"/>
    <property type="project" value="TreeGrafter"/>
</dbReference>
<protein>
    <recommendedName>
        <fullName evidence="1">AB hydrolase-1 domain-containing protein</fullName>
    </recommendedName>
</protein>
<accession>B8LPI5</accession>
<name>B8LPI5_PICSI</name>
<dbReference type="SUPFAM" id="SSF53474">
    <property type="entry name" value="alpha/beta-Hydrolases"/>
    <property type="match status" value="1"/>
</dbReference>
<proteinExistence type="evidence at transcript level"/>
<dbReference type="InterPro" id="IPR029058">
    <property type="entry name" value="AB_hydrolase_fold"/>
</dbReference>
<evidence type="ECO:0000313" key="2">
    <source>
        <dbReference type="EMBL" id="ABR17565.1"/>
    </source>
</evidence>
<dbReference type="InterPro" id="IPR000073">
    <property type="entry name" value="AB_hydrolase_1"/>
</dbReference>
<dbReference type="EMBL" id="EF677761">
    <property type="protein sequence ID" value="ABR17565.1"/>
    <property type="molecule type" value="mRNA"/>
</dbReference>
<sequence>MEAESRARGRNGISHFVLVHGACLGAWCWYKLSDLLEKAGHVVTAIDLGGAGVNPKDGEAIRSLAEYNEPLAEFMKSLPHGEGNRAEKDEKVILVGHSMGGVNLTCMMEQFPHKIAAAVFVTAFMPVSGTTPIQLLDEVYQRNQTWGDTEFKYGLDGQPNRPTSFRFGRNFAREYLYQNSPSEDITLTECLLRSMPALEDEVLYSSENYGRVRRAYIVAKQDKVILEELQRKMIADNPPDRVYDLESDHSPLFSCPAQLAQILQEISHAFD</sequence>
<dbReference type="Pfam" id="PF12697">
    <property type="entry name" value="Abhydrolase_6"/>
    <property type="match status" value="1"/>
</dbReference>
<reference evidence="2" key="1">
    <citation type="submission" date="2007-06" db="EMBL/GenBank/DDBJ databases">
        <title>Full length cDNA sequences from Sitka Spruce (Picea sitchensis).</title>
        <authorList>
            <person name="Ralph S.G."/>
            <person name="Chun H.E."/>
            <person name="Liao N."/>
            <person name="Ali J."/>
            <person name="Reid K."/>
            <person name="Kolosova N."/>
            <person name="Cooper N."/>
            <person name="Cullis C."/>
            <person name="Jancsik S."/>
            <person name="Moore R."/>
            <person name="Mayo M."/>
            <person name="Wagner S."/>
            <person name="Holt R.A."/>
            <person name="Jones S.J.M."/>
            <person name="Marra M.A."/>
            <person name="Ritland C.E."/>
            <person name="Ritland K."/>
            <person name="Bohlmann J."/>
        </authorList>
    </citation>
    <scope>NUCLEOTIDE SEQUENCE</scope>
    <source>
        <tissue evidence="2">Green portion of the leader tissue</tissue>
    </source>
</reference>
<dbReference type="ESTHER" id="picsi-b8lpi5">
    <property type="family name" value="Hydroxynitrile_lyase"/>
</dbReference>
<evidence type="ECO:0000259" key="1">
    <source>
        <dbReference type="Pfam" id="PF12697"/>
    </source>
</evidence>
<dbReference type="Gene3D" id="3.40.50.1820">
    <property type="entry name" value="alpha/beta hydrolase"/>
    <property type="match status" value="1"/>
</dbReference>
<dbReference type="AlphaFoldDB" id="B8LPI5"/>
<feature type="domain" description="AB hydrolase-1" evidence="1">
    <location>
        <begin position="16"/>
        <end position="261"/>
    </location>
</feature>
<dbReference type="GO" id="GO:0080031">
    <property type="term" value="F:methyl salicylate esterase activity"/>
    <property type="evidence" value="ECO:0007669"/>
    <property type="project" value="TreeGrafter"/>
</dbReference>
<dbReference type="GO" id="GO:0080032">
    <property type="term" value="F:methyl jasmonate esterase activity"/>
    <property type="evidence" value="ECO:0007669"/>
    <property type="project" value="TreeGrafter"/>
</dbReference>
<dbReference type="GO" id="GO:0009696">
    <property type="term" value="P:salicylic acid metabolic process"/>
    <property type="evidence" value="ECO:0007669"/>
    <property type="project" value="TreeGrafter"/>
</dbReference>
<dbReference type="OMA" id="PHGEGNR"/>
<dbReference type="GO" id="GO:0080030">
    <property type="term" value="F:methyl indole-3-acetate esterase activity"/>
    <property type="evidence" value="ECO:0007669"/>
    <property type="project" value="TreeGrafter"/>
</dbReference>
<dbReference type="PANTHER" id="PTHR10992:SF1032">
    <property type="entry name" value="METHYLESTERASE 17"/>
    <property type="match status" value="1"/>
</dbReference>
<dbReference type="InterPro" id="IPR045889">
    <property type="entry name" value="MES/HNL"/>
</dbReference>
<organism evidence="2">
    <name type="scientific">Picea sitchensis</name>
    <name type="common">Sitka spruce</name>
    <name type="synonym">Pinus sitchensis</name>
    <dbReference type="NCBI Taxonomy" id="3332"/>
    <lineage>
        <taxon>Eukaryota</taxon>
        <taxon>Viridiplantae</taxon>
        <taxon>Streptophyta</taxon>
        <taxon>Embryophyta</taxon>
        <taxon>Tracheophyta</taxon>
        <taxon>Spermatophyta</taxon>
        <taxon>Pinopsida</taxon>
        <taxon>Pinidae</taxon>
        <taxon>Conifers I</taxon>
        <taxon>Pinales</taxon>
        <taxon>Pinaceae</taxon>
        <taxon>Picea</taxon>
    </lineage>
</organism>
<dbReference type="PANTHER" id="PTHR10992">
    <property type="entry name" value="METHYLESTERASE FAMILY MEMBER"/>
    <property type="match status" value="1"/>
</dbReference>